<sequence>MHLKEDGTGVIIKVRVQPRASRNQLAGIMDDALRVRITAPPVDGEANEACIKFLAEVFKVPRQSVQLVSGHTGRNKMIRIAGINAERILQMI</sequence>
<dbReference type="Pfam" id="PF02594">
    <property type="entry name" value="DUF167"/>
    <property type="match status" value="1"/>
</dbReference>
<organism evidence="3 4">
    <name type="scientific">Desulfocucumis palustris</name>
    <dbReference type="NCBI Taxonomy" id="1898651"/>
    <lineage>
        <taxon>Bacteria</taxon>
        <taxon>Bacillati</taxon>
        <taxon>Bacillota</taxon>
        <taxon>Clostridia</taxon>
        <taxon>Eubacteriales</taxon>
        <taxon>Desulfocucumaceae</taxon>
        <taxon>Desulfocucumis</taxon>
    </lineage>
</organism>
<dbReference type="Proteomes" id="UP000239549">
    <property type="component" value="Unassembled WGS sequence"/>
</dbReference>
<name>A0A2L2XGD5_9FIRM</name>
<reference evidence="4" key="1">
    <citation type="submission" date="2018-02" db="EMBL/GenBank/DDBJ databases">
        <title>Genome sequence of Desulfocucumis palustris strain NAW-5.</title>
        <authorList>
            <person name="Watanabe M."/>
            <person name="Kojima H."/>
            <person name="Fukui M."/>
        </authorList>
    </citation>
    <scope>NUCLEOTIDE SEQUENCE [LARGE SCALE GENOMIC DNA]</scope>
    <source>
        <strain evidence="4">NAW-5</strain>
    </source>
</reference>
<evidence type="ECO:0000256" key="2">
    <source>
        <dbReference type="HAMAP-Rule" id="MF_00634"/>
    </source>
</evidence>
<dbReference type="SUPFAM" id="SSF69786">
    <property type="entry name" value="YggU-like"/>
    <property type="match status" value="1"/>
</dbReference>
<keyword evidence="4" id="KW-1185">Reference proteome</keyword>
<dbReference type="SMART" id="SM01152">
    <property type="entry name" value="DUF167"/>
    <property type="match status" value="1"/>
</dbReference>
<proteinExistence type="inferred from homology"/>
<dbReference type="InterPro" id="IPR036591">
    <property type="entry name" value="YggU-like_sf"/>
</dbReference>
<dbReference type="InterPro" id="IPR003746">
    <property type="entry name" value="DUF167"/>
</dbReference>
<dbReference type="EMBL" id="BFAV01000092">
    <property type="protein sequence ID" value="GBF33286.1"/>
    <property type="molecule type" value="Genomic_DNA"/>
</dbReference>
<accession>A0A2L2XGD5</accession>
<comment type="similarity">
    <text evidence="1 2">Belongs to the UPF0235 family.</text>
</comment>
<dbReference type="AlphaFoldDB" id="A0A2L2XGD5"/>
<dbReference type="PANTHER" id="PTHR13420">
    <property type="entry name" value="UPF0235 PROTEIN C15ORF40"/>
    <property type="match status" value="1"/>
</dbReference>
<dbReference type="NCBIfam" id="TIGR00251">
    <property type="entry name" value="DUF167 family protein"/>
    <property type="match status" value="1"/>
</dbReference>
<dbReference type="PANTHER" id="PTHR13420:SF7">
    <property type="entry name" value="UPF0235 PROTEIN C15ORF40"/>
    <property type="match status" value="1"/>
</dbReference>
<evidence type="ECO:0000256" key="1">
    <source>
        <dbReference type="ARBA" id="ARBA00010364"/>
    </source>
</evidence>
<protein>
    <recommendedName>
        <fullName evidence="2">UPF0235 protein DCCM_2385</fullName>
    </recommendedName>
</protein>
<comment type="caution">
    <text evidence="3">The sequence shown here is derived from an EMBL/GenBank/DDBJ whole genome shotgun (WGS) entry which is preliminary data.</text>
</comment>
<evidence type="ECO:0000313" key="4">
    <source>
        <dbReference type="Proteomes" id="UP000239549"/>
    </source>
</evidence>
<gene>
    <name evidence="3" type="ORF">DCCM_2385</name>
</gene>
<dbReference type="Gene3D" id="3.30.1200.10">
    <property type="entry name" value="YggU-like"/>
    <property type="match status" value="1"/>
</dbReference>
<dbReference type="HAMAP" id="MF_00634">
    <property type="entry name" value="UPF0235"/>
    <property type="match status" value="1"/>
</dbReference>
<dbReference type="GO" id="GO:0005737">
    <property type="term" value="C:cytoplasm"/>
    <property type="evidence" value="ECO:0007669"/>
    <property type="project" value="TreeGrafter"/>
</dbReference>
<evidence type="ECO:0000313" key="3">
    <source>
        <dbReference type="EMBL" id="GBF33286.1"/>
    </source>
</evidence>